<dbReference type="InterPro" id="IPR050166">
    <property type="entry name" value="ABC_transporter_ATP-bind"/>
</dbReference>
<dbReference type="SMART" id="SM00382">
    <property type="entry name" value="AAA"/>
    <property type="match status" value="1"/>
</dbReference>
<evidence type="ECO:0000256" key="3">
    <source>
        <dbReference type="ARBA" id="ARBA00022840"/>
    </source>
</evidence>
<dbReference type="PROSITE" id="PS50893">
    <property type="entry name" value="ABC_TRANSPORTER_2"/>
    <property type="match status" value="1"/>
</dbReference>
<keyword evidence="2" id="KW-0547">Nucleotide-binding</keyword>
<evidence type="ECO:0000259" key="4">
    <source>
        <dbReference type="PROSITE" id="PS50893"/>
    </source>
</evidence>
<proteinExistence type="predicted"/>
<feature type="domain" description="ABC transporter" evidence="4">
    <location>
        <begin position="5"/>
        <end position="225"/>
    </location>
</feature>
<gene>
    <name evidence="5" type="ORF">NK662_06195</name>
</gene>
<dbReference type="PANTHER" id="PTHR42788:SF2">
    <property type="entry name" value="ABC TRANSPORTER ATP-BINDING PROTEIN"/>
    <property type="match status" value="1"/>
</dbReference>
<dbReference type="InterPro" id="IPR027417">
    <property type="entry name" value="P-loop_NTPase"/>
</dbReference>
<keyword evidence="3 5" id="KW-0067">ATP-binding</keyword>
<dbReference type="SUPFAM" id="SSF52540">
    <property type="entry name" value="P-loop containing nucleoside triphosphate hydrolases"/>
    <property type="match status" value="1"/>
</dbReference>
<dbReference type="GO" id="GO:0005524">
    <property type="term" value="F:ATP binding"/>
    <property type="evidence" value="ECO:0007669"/>
    <property type="project" value="UniProtKB-KW"/>
</dbReference>
<dbReference type="RefSeq" id="WP_254758049.1">
    <property type="nucleotide sequence ID" value="NZ_JANCLT010000003.1"/>
</dbReference>
<dbReference type="PANTHER" id="PTHR42788">
    <property type="entry name" value="TAURINE IMPORT ATP-BINDING PROTEIN-RELATED"/>
    <property type="match status" value="1"/>
</dbReference>
<dbReference type="PROSITE" id="PS00211">
    <property type="entry name" value="ABC_TRANSPORTER_1"/>
    <property type="match status" value="1"/>
</dbReference>
<reference evidence="5" key="1">
    <citation type="submission" date="2022-07" db="EMBL/GenBank/DDBJ databases">
        <authorList>
            <person name="Li W.-J."/>
            <person name="Deng Q.-Q."/>
        </authorList>
    </citation>
    <scope>NUCLEOTIDE SEQUENCE</scope>
    <source>
        <strain evidence="5">SYSU M60031</strain>
    </source>
</reference>
<dbReference type="AlphaFoldDB" id="A0AA42BS68"/>
<dbReference type="Gene3D" id="3.40.50.300">
    <property type="entry name" value="P-loop containing nucleotide triphosphate hydrolases"/>
    <property type="match status" value="1"/>
</dbReference>
<dbReference type="Pfam" id="PF00005">
    <property type="entry name" value="ABC_tran"/>
    <property type="match status" value="1"/>
</dbReference>
<dbReference type="InterPro" id="IPR017871">
    <property type="entry name" value="ABC_transporter-like_CS"/>
</dbReference>
<dbReference type="EMBL" id="JANCLT010000003">
    <property type="protein sequence ID" value="MCP8968128.1"/>
    <property type="molecule type" value="Genomic_DNA"/>
</dbReference>
<dbReference type="InterPro" id="IPR003439">
    <property type="entry name" value="ABC_transporter-like_ATP-bd"/>
</dbReference>
<dbReference type="CDD" id="cd03293">
    <property type="entry name" value="ABC_NrtD_SsuB_transporters"/>
    <property type="match status" value="1"/>
</dbReference>
<dbReference type="InterPro" id="IPR003593">
    <property type="entry name" value="AAA+_ATPase"/>
</dbReference>
<name>A0AA42BS68_9BACI</name>
<evidence type="ECO:0000313" key="6">
    <source>
        <dbReference type="Proteomes" id="UP001156102"/>
    </source>
</evidence>
<organism evidence="5 6">
    <name type="scientific">Ectobacillus ponti</name>
    <dbReference type="NCBI Taxonomy" id="2961894"/>
    <lineage>
        <taxon>Bacteria</taxon>
        <taxon>Bacillati</taxon>
        <taxon>Bacillota</taxon>
        <taxon>Bacilli</taxon>
        <taxon>Bacillales</taxon>
        <taxon>Bacillaceae</taxon>
        <taxon>Ectobacillus</taxon>
    </lineage>
</organism>
<keyword evidence="1" id="KW-0813">Transport</keyword>
<comment type="caution">
    <text evidence="5">The sequence shown here is derived from an EMBL/GenBank/DDBJ whole genome shotgun (WGS) entry which is preliminary data.</text>
</comment>
<dbReference type="Proteomes" id="UP001156102">
    <property type="component" value="Unassembled WGS sequence"/>
</dbReference>
<evidence type="ECO:0000256" key="2">
    <source>
        <dbReference type="ARBA" id="ARBA00022741"/>
    </source>
</evidence>
<dbReference type="GO" id="GO:0016887">
    <property type="term" value="F:ATP hydrolysis activity"/>
    <property type="evidence" value="ECO:0007669"/>
    <property type="project" value="InterPro"/>
</dbReference>
<protein>
    <submittedName>
        <fullName evidence="5">ABC transporter ATP-binding protein</fullName>
    </submittedName>
</protein>
<sequence length="244" mass="27735">MNRQLSFSNVSFAYEGQRHVLQQLSFSVENGEFVSIIGPSGCGKSTLFRLILGLEQGQEGDILTQKQAGYMPQQDSLLPWRTAAENAALSLECQGAKKKEAVRIAGEYFAAFGLDGYHSKYPKDLSGGMRQRVSFLRTFLTGADLLLLDEPFSALDAITKVKMQEWLHEQQRKWEKTVLFITHDVEEALFLSQRIFVITETPIRHMREVVVPLPAKRERHDLSRPELVSLKEELLELLKEGVRL</sequence>
<evidence type="ECO:0000313" key="5">
    <source>
        <dbReference type="EMBL" id="MCP8968128.1"/>
    </source>
</evidence>
<evidence type="ECO:0000256" key="1">
    <source>
        <dbReference type="ARBA" id="ARBA00022448"/>
    </source>
</evidence>
<keyword evidence="6" id="KW-1185">Reference proteome</keyword>
<accession>A0AA42BS68</accession>